<dbReference type="GO" id="GO:0033550">
    <property type="term" value="F:MAP kinase tyrosine phosphatase activity"/>
    <property type="evidence" value="ECO:0007669"/>
    <property type="project" value="TreeGrafter"/>
</dbReference>
<dbReference type="SMART" id="SM00195">
    <property type="entry name" value="DSPc"/>
    <property type="match status" value="1"/>
</dbReference>
<evidence type="ECO:0000256" key="1">
    <source>
        <dbReference type="ARBA" id="ARBA00008601"/>
    </source>
</evidence>
<evidence type="ECO:0000259" key="6">
    <source>
        <dbReference type="PROSITE" id="PS50056"/>
    </source>
</evidence>
<dbReference type="RefSeq" id="XP_020061999.1">
    <property type="nucleotide sequence ID" value="XM_020210730.1"/>
</dbReference>
<evidence type="ECO:0000256" key="3">
    <source>
        <dbReference type="ARBA" id="ARBA00022801"/>
    </source>
</evidence>
<keyword evidence="8" id="KW-1185">Reference proteome</keyword>
<keyword evidence="3" id="KW-0378">Hydrolase</keyword>
<dbReference type="OrthoDB" id="426001at2759"/>
<dbReference type="InterPro" id="IPR016130">
    <property type="entry name" value="Tyr_Pase_AS"/>
</dbReference>
<dbReference type="InterPro" id="IPR020422">
    <property type="entry name" value="TYR_PHOSPHATASE_DUAL_dom"/>
</dbReference>
<feature type="domain" description="Tyrosine specific protein phosphatases" evidence="6">
    <location>
        <begin position="297"/>
        <end position="352"/>
    </location>
</feature>
<dbReference type="AlphaFoldDB" id="A0A1E4SBH2"/>
<dbReference type="PROSITE" id="PS00383">
    <property type="entry name" value="TYR_PHOSPHATASE_1"/>
    <property type="match status" value="1"/>
</dbReference>
<dbReference type="PANTHER" id="PTHR10159">
    <property type="entry name" value="DUAL SPECIFICITY PROTEIN PHOSPHATASE"/>
    <property type="match status" value="1"/>
</dbReference>
<dbReference type="InterPro" id="IPR000340">
    <property type="entry name" value="Dual-sp_phosphatase_cat-dom"/>
</dbReference>
<evidence type="ECO:0000256" key="4">
    <source>
        <dbReference type="ARBA" id="ARBA00022912"/>
    </source>
</evidence>
<evidence type="ECO:0000313" key="7">
    <source>
        <dbReference type="EMBL" id="ODV76877.1"/>
    </source>
</evidence>
<dbReference type="Gene3D" id="3.90.190.10">
    <property type="entry name" value="Protein tyrosine phosphatase superfamily"/>
    <property type="match status" value="1"/>
</dbReference>
<comment type="similarity">
    <text evidence="1">Belongs to the protein-tyrosine phosphatase family. Non-receptor class dual specificity subfamily.</text>
</comment>
<organism evidence="7 8">
    <name type="scientific">Suhomyces tanzawaensis NRRL Y-17324</name>
    <dbReference type="NCBI Taxonomy" id="984487"/>
    <lineage>
        <taxon>Eukaryota</taxon>
        <taxon>Fungi</taxon>
        <taxon>Dikarya</taxon>
        <taxon>Ascomycota</taxon>
        <taxon>Saccharomycotina</taxon>
        <taxon>Pichiomycetes</taxon>
        <taxon>Debaryomycetaceae</taxon>
        <taxon>Suhomyces</taxon>
    </lineage>
</organism>
<dbReference type="Pfam" id="PF00782">
    <property type="entry name" value="DSPc"/>
    <property type="match status" value="1"/>
</dbReference>
<dbReference type="GO" id="GO:0043409">
    <property type="term" value="P:negative regulation of MAPK cascade"/>
    <property type="evidence" value="ECO:0007669"/>
    <property type="project" value="TreeGrafter"/>
</dbReference>
<dbReference type="InterPro" id="IPR000387">
    <property type="entry name" value="Tyr_Pase_dom"/>
</dbReference>
<feature type="compositionally biased region" description="Low complexity" evidence="5">
    <location>
        <begin position="170"/>
        <end position="185"/>
    </location>
</feature>
<name>A0A1E4SBH2_9ASCO</name>
<sequence length="405" mass="44149">MLGGSLNRPFHQASASVVNPPPSHSSSIDINYSPKHARKPTLFASNRNMKNLSLNFAYPSPQPSSNYTTTLLSPASDLPFNKPSLPRRKTLTLSIPSNEITTVLLVPSKDPAPALVTPAVTKTPLVPPYVPRPRGRPSPATDSDAITTALTEPPKHPYAYYDYGAATPVSSSSSTSTSTATAKSAVHPDQNHTTPQIALSKKYLLPEELQESNQLNAYPTGPRNVYNNTIFLYLDPTFNPDTKKPRGLVGQVDINAYDLVINVAKECQDLSSQFTNQIPGRKEYLYVPWSHTSSISRDLPSLTAKIQQFSDQGLKILVHCQCGVSRSACVIVAFFMQKFSIGVNEAYELLKSGTEVDVPGGVNKMIGDKGNNIDACDRICPNMSLIFELMEFGDFLSGVSKKEVM</sequence>
<gene>
    <name evidence="7" type="ORF">CANTADRAFT_57747</name>
</gene>
<proteinExistence type="inferred from homology"/>
<dbReference type="GO" id="GO:0005634">
    <property type="term" value="C:nucleus"/>
    <property type="evidence" value="ECO:0007669"/>
    <property type="project" value="TreeGrafter"/>
</dbReference>
<dbReference type="EC" id="3.1.3.48" evidence="2"/>
<feature type="compositionally biased region" description="Polar residues" evidence="5">
    <location>
        <begin position="140"/>
        <end position="150"/>
    </location>
</feature>
<feature type="region of interest" description="Disordered" evidence="5">
    <location>
        <begin position="170"/>
        <end position="193"/>
    </location>
</feature>
<dbReference type="CDD" id="cd14521">
    <property type="entry name" value="DSP_fungal_SDP1-like"/>
    <property type="match status" value="1"/>
</dbReference>
<reference evidence="8" key="1">
    <citation type="submission" date="2016-05" db="EMBL/GenBank/DDBJ databases">
        <title>Comparative genomics of biotechnologically important yeasts.</title>
        <authorList>
            <consortium name="DOE Joint Genome Institute"/>
            <person name="Riley R."/>
            <person name="Haridas S."/>
            <person name="Wolfe K.H."/>
            <person name="Lopes M.R."/>
            <person name="Hittinger C.T."/>
            <person name="Goker M."/>
            <person name="Salamov A."/>
            <person name="Wisecaver J."/>
            <person name="Long T.M."/>
            <person name="Aerts A.L."/>
            <person name="Barry K."/>
            <person name="Choi C."/>
            <person name="Clum A."/>
            <person name="Coughlan A.Y."/>
            <person name="Deshpande S."/>
            <person name="Douglass A.P."/>
            <person name="Hanson S.J."/>
            <person name="Klenk H.-P."/>
            <person name="Labutti K."/>
            <person name="Lapidus A."/>
            <person name="Lindquist E."/>
            <person name="Lipzen A."/>
            <person name="Meier-Kolthoff J.P."/>
            <person name="Ohm R.A."/>
            <person name="Otillar R.P."/>
            <person name="Pangilinan J."/>
            <person name="Peng Y."/>
            <person name="Rokas A."/>
            <person name="Rosa C.A."/>
            <person name="Scheuner C."/>
            <person name="Sibirny A.A."/>
            <person name="Slot J.C."/>
            <person name="Stielow J.B."/>
            <person name="Sun H."/>
            <person name="Kurtzman C.P."/>
            <person name="Blackwell M."/>
            <person name="Grigoriev I.V."/>
            <person name="Jeffries T.W."/>
        </authorList>
    </citation>
    <scope>NUCLEOTIDE SEQUENCE [LARGE SCALE GENOMIC DNA]</scope>
    <source>
        <strain evidence="8">NRRL Y-17324</strain>
    </source>
</reference>
<dbReference type="GO" id="GO:0017017">
    <property type="term" value="F:MAP kinase tyrosine/serine/threonine phosphatase activity"/>
    <property type="evidence" value="ECO:0007669"/>
    <property type="project" value="TreeGrafter"/>
</dbReference>
<dbReference type="Proteomes" id="UP000094285">
    <property type="component" value="Unassembled WGS sequence"/>
</dbReference>
<evidence type="ECO:0000256" key="2">
    <source>
        <dbReference type="ARBA" id="ARBA00013064"/>
    </source>
</evidence>
<feature type="region of interest" description="Disordered" evidence="5">
    <location>
        <begin position="126"/>
        <end position="150"/>
    </location>
</feature>
<keyword evidence="4" id="KW-0904">Protein phosphatase</keyword>
<feature type="region of interest" description="Disordered" evidence="5">
    <location>
        <begin position="1"/>
        <end position="32"/>
    </location>
</feature>
<accession>A0A1E4SBH2</accession>
<dbReference type="GO" id="GO:0005829">
    <property type="term" value="C:cytosol"/>
    <property type="evidence" value="ECO:0007669"/>
    <property type="project" value="TreeGrafter"/>
</dbReference>
<evidence type="ECO:0000313" key="8">
    <source>
        <dbReference type="Proteomes" id="UP000094285"/>
    </source>
</evidence>
<evidence type="ECO:0000256" key="5">
    <source>
        <dbReference type="SAM" id="MobiDB-lite"/>
    </source>
</evidence>
<dbReference type="PROSITE" id="PS50056">
    <property type="entry name" value="TYR_PHOSPHATASE_2"/>
    <property type="match status" value="1"/>
</dbReference>
<dbReference type="InterPro" id="IPR029021">
    <property type="entry name" value="Prot-tyrosine_phosphatase-like"/>
</dbReference>
<dbReference type="SUPFAM" id="SSF52799">
    <property type="entry name" value="(Phosphotyrosine protein) phosphatases II"/>
    <property type="match status" value="1"/>
</dbReference>
<protein>
    <recommendedName>
        <fullName evidence="2">protein-tyrosine-phosphatase</fullName>
        <ecNumber evidence="2">3.1.3.48</ecNumber>
    </recommendedName>
</protein>
<dbReference type="STRING" id="984487.A0A1E4SBH2"/>
<dbReference type="GeneID" id="30984866"/>
<dbReference type="GO" id="GO:0008330">
    <property type="term" value="F:protein tyrosine/threonine phosphatase activity"/>
    <property type="evidence" value="ECO:0007669"/>
    <property type="project" value="TreeGrafter"/>
</dbReference>
<dbReference type="PANTHER" id="PTHR10159:SF519">
    <property type="entry name" value="DUAL SPECIFICITY PROTEIN PHOSPHATASE MPK3"/>
    <property type="match status" value="1"/>
</dbReference>
<dbReference type="EMBL" id="KV453917">
    <property type="protein sequence ID" value="ODV76877.1"/>
    <property type="molecule type" value="Genomic_DNA"/>
</dbReference>